<dbReference type="Proteomes" id="UP000634136">
    <property type="component" value="Unassembled WGS sequence"/>
</dbReference>
<proteinExistence type="predicted"/>
<keyword evidence="3" id="KW-1185">Reference proteome</keyword>
<reference evidence="2" key="1">
    <citation type="submission" date="2020-09" db="EMBL/GenBank/DDBJ databases">
        <title>Genome-Enabled Discovery of Anthraquinone Biosynthesis in Senna tora.</title>
        <authorList>
            <person name="Kang S.-H."/>
            <person name="Pandey R.P."/>
            <person name="Lee C.-M."/>
            <person name="Sim J.-S."/>
            <person name="Jeong J.-T."/>
            <person name="Choi B.-S."/>
            <person name="Jung M."/>
            <person name="Ginzburg D."/>
            <person name="Zhao K."/>
            <person name="Won S.Y."/>
            <person name="Oh T.-J."/>
            <person name="Yu Y."/>
            <person name="Kim N.-H."/>
            <person name="Lee O.R."/>
            <person name="Lee T.-H."/>
            <person name="Bashyal P."/>
            <person name="Kim T.-S."/>
            <person name="Lee W.-H."/>
            <person name="Kawkins C."/>
            <person name="Kim C.-K."/>
            <person name="Kim J.S."/>
            <person name="Ahn B.O."/>
            <person name="Rhee S.Y."/>
            <person name="Sohng J.K."/>
        </authorList>
    </citation>
    <scope>NUCLEOTIDE SEQUENCE</scope>
    <source>
        <tissue evidence="2">Leaf</tissue>
    </source>
</reference>
<feature type="compositionally biased region" description="Low complexity" evidence="1">
    <location>
        <begin position="21"/>
        <end position="33"/>
    </location>
</feature>
<dbReference type="EMBL" id="JAAIUW010000013">
    <property type="protein sequence ID" value="KAF7803473.1"/>
    <property type="molecule type" value="Genomic_DNA"/>
</dbReference>
<name>A0A834SJB9_9FABA</name>
<accession>A0A834SJB9</accession>
<comment type="caution">
    <text evidence="2">The sequence shown here is derived from an EMBL/GenBank/DDBJ whole genome shotgun (WGS) entry which is preliminary data.</text>
</comment>
<organism evidence="2 3">
    <name type="scientific">Senna tora</name>
    <dbReference type="NCBI Taxonomy" id="362788"/>
    <lineage>
        <taxon>Eukaryota</taxon>
        <taxon>Viridiplantae</taxon>
        <taxon>Streptophyta</taxon>
        <taxon>Embryophyta</taxon>
        <taxon>Tracheophyta</taxon>
        <taxon>Spermatophyta</taxon>
        <taxon>Magnoliopsida</taxon>
        <taxon>eudicotyledons</taxon>
        <taxon>Gunneridae</taxon>
        <taxon>Pentapetalae</taxon>
        <taxon>rosids</taxon>
        <taxon>fabids</taxon>
        <taxon>Fabales</taxon>
        <taxon>Fabaceae</taxon>
        <taxon>Caesalpinioideae</taxon>
        <taxon>Cassia clade</taxon>
        <taxon>Senna</taxon>
    </lineage>
</organism>
<dbReference type="AlphaFoldDB" id="A0A834SJB9"/>
<protein>
    <submittedName>
        <fullName evidence="2">CBS domain-containing protein CBSX5</fullName>
    </submittedName>
</protein>
<evidence type="ECO:0000313" key="3">
    <source>
        <dbReference type="Proteomes" id="UP000634136"/>
    </source>
</evidence>
<gene>
    <name evidence="2" type="ORF">G2W53_042584</name>
</gene>
<evidence type="ECO:0000256" key="1">
    <source>
        <dbReference type="SAM" id="MobiDB-lite"/>
    </source>
</evidence>
<feature type="region of interest" description="Disordered" evidence="1">
    <location>
        <begin position="1"/>
        <end position="38"/>
    </location>
</feature>
<sequence>MTKKTKTALILPPSTPKHPLDSALPASPSLAAPGPQGFTDEVQSRGCRVVVVDDQEVLGVYDAEGVDGVAGILNWYDQVLYSFEHEIYGLQGREILQLAKEADDIHHANLTDAPAILLVLRRRRRSYFPSRRLAGLRRVVAAPDADVAIAEPSQNTERVGYGVGDRKGPKRRLAKA</sequence>
<evidence type="ECO:0000313" key="2">
    <source>
        <dbReference type="EMBL" id="KAF7803473.1"/>
    </source>
</evidence>